<gene>
    <name evidence="3" type="ORF">EUX98_g5292</name>
</gene>
<evidence type="ECO:0000313" key="3">
    <source>
        <dbReference type="EMBL" id="THH28910.1"/>
    </source>
</evidence>
<dbReference type="OrthoDB" id="2653987at2759"/>
<feature type="compositionally biased region" description="Acidic residues" evidence="1">
    <location>
        <begin position="548"/>
        <end position="571"/>
    </location>
</feature>
<organism evidence="3 4">
    <name type="scientific">Antrodiella citrinella</name>
    <dbReference type="NCBI Taxonomy" id="2447956"/>
    <lineage>
        <taxon>Eukaryota</taxon>
        <taxon>Fungi</taxon>
        <taxon>Dikarya</taxon>
        <taxon>Basidiomycota</taxon>
        <taxon>Agaricomycotina</taxon>
        <taxon>Agaricomycetes</taxon>
        <taxon>Polyporales</taxon>
        <taxon>Steccherinaceae</taxon>
        <taxon>Antrodiella</taxon>
    </lineage>
</organism>
<evidence type="ECO:0008006" key="5">
    <source>
        <dbReference type="Google" id="ProtNLM"/>
    </source>
</evidence>
<keyword evidence="2" id="KW-0472">Membrane</keyword>
<evidence type="ECO:0000256" key="2">
    <source>
        <dbReference type="SAM" id="Phobius"/>
    </source>
</evidence>
<keyword evidence="2" id="KW-1133">Transmembrane helix</keyword>
<protein>
    <recommendedName>
        <fullName evidence="5">Transmembrane protein</fullName>
    </recommendedName>
</protein>
<evidence type="ECO:0000256" key="1">
    <source>
        <dbReference type="SAM" id="MobiDB-lite"/>
    </source>
</evidence>
<keyword evidence="4" id="KW-1185">Reference proteome</keyword>
<feature type="transmembrane region" description="Helical" evidence="2">
    <location>
        <begin position="374"/>
        <end position="397"/>
    </location>
</feature>
<sequence>MSSSDGLRSGTLLASIAPQRSRLGFDPPPAQILGPAREISESPIHSTAPASALRARSGSSVARLGQVNTQDGVVVRDKAPASAKPPPLNTSSSLKRQWTQEDQDETDAQSRKKAMKDLVQSWMDRLQLISVITTFFAATEAQLLGITVPSDDGTPLRPVEQAANAGLAGALVIHVFAAILSFFAAFFLIRYRLREAKREESKVEEGSPEKSTDSHNIFSANPHLEPFGPFHRGNPPTHLLENCHTLCMWLSADETDVAPAVNFSTVPQVWTDAVFLLLVPILRLSRDFAWKYYRRAYLPETYSTTLHKRYKSTMCQITGHEKNETDQKVRWRTARSRIKVDQGIRHFEVAYNASDGSYSDDPILQFKLSFAESLPIQILMTGIVLTLTSVLVIHLLATAQYHWPLAPANFVLQVSADASKKDVKDTSDNAAQQESGRNATDSGRKSDSGERRGSSRSNDTVVSTFTVAPNGFMAKFLSSRAGRSVYGWRSKRSSEYSKVYGRREGTPDVQAQIGPAGVMGWGLGSYGIRQQMCGDVVEQERDRTVVGSDEEYEDDGDADGDGEDADDDGEAEDAREKTPGTRRRRGRRTEKADGRRGRRGRG</sequence>
<dbReference type="EMBL" id="SGPM01000151">
    <property type="protein sequence ID" value="THH28910.1"/>
    <property type="molecule type" value="Genomic_DNA"/>
</dbReference>
<feature type="region of interest" description="Disordered" evidence="1">
    <location>
        <begin position="423"/>
        <end position="461"/>
    </location>
</feature>
<evidence type="ECO:0000313" key="4">
    <source>
        <dbReference type="Proteomes" id="UP000308730"/>
    </source>
</evidence>
<dbReference type="AlphaFoldDB" id="A0A4S4MZQ7"/>
<reference evidence="3 4" key="1">
    <citation type="submission" date="2019-02" db="EMBL/GenBank/DDBJ databases">
        <title>Genome sequencing of the rare red list fungi Antrodiella citrinella (Flaviporus citrinellus).</title>
        <authorList>
            <person name="Buettner E."/>
            <person name="Kellner H."/>
        </authorList>
    </citation>
    <scope>NUCLEOTIDE SEQUENCE [LARGE SCALE GENOMIC DNA]</scope>
    <source>
        <strain evidence="3 4">DSM 108506</strain>
    </source>
</reference>
<accession>A0A4S4MZQ7</accession>
<proteinExistence type="predicted"/>
<keyword evidence="2" id="KW-0812">Transmembrane</keyword>
<feature type="compositionally biased region" description="Basic and acidic residues" evidence="1">
    <location>
        <begin position="442"/>
        <end position="453"/>
    </location>
</feature>
<feature type="region of interest" description="Disordered" evidence="1">
    <location>
        <begin position="541"/>
        <end position="602"/>
    </location>
</feature>
<dbReference type="Proteomes" id="UP000308730">
    <property type="component" value="Unassembled WGS sequence"/>
</dbReference>
<feature type="compositionally biased region" description="Polar residues" evidence="1">
    <location>
        <begin position="428"/>
        <end position="440"/>
    </location>
</feature>
<feature type="region of interest" description="Disordered" evidence="1">
    <location>
        <begin position="1"/>
        <end position="111"/>
    </location>
</feature>
<comment type="caution">
    <text evidence="3">The sequence shown here is derived from an EMBL/GenBank/DDBJ whole genome shotgun (WGS) entry which is preliminary data.</text>
</comment>
<name>A0A4S4MZQ7_9APHY</name>
<feature type="transmembrane region" description="Helical" evidence="2">
    <location>
        <begin position="166"/>
        <end position="189"/>
    </location>
</feature>